<sequence length="673" mass="77021">MLRSKSRSWTFDSRQKNNTSILSRTISATIFCRGDPVLSQIDKKAVKPLDRKPLKDVNLPENQVVSVSTMQQLHMGGLQEELERTKEQLDATVEERDRAFDELREMKLVAQEANMKLSEALSSMKTEEVVTELNTVKESLSNSKQELKIKENDIESLKLELENSKLFELKLAERDALLDKLQEELSNAKASEARLMGTLSENKKKIQELEIETERGKLSETKMLDTVVSQTKQLEQTKVELEETKLEVVSLHEKMVKLEISSRQSSRDLNGFQNYENVDSMKEETVTSSKSKSLLEEMNFLKNELKLSIEAEEKSNKAMDDLALALKEVATEANQAKEKLSFTEVELEHVKEEAVKLKVMVRSTEDRYQKLLDEATEETERYKNTAERLRLEAEESLLAWNDKEMGFVSCIKSAEEERAVAQQENLRLIESLKAAENTTRTSREENHKLRDILKQALNEANVAKEAAGIAKAENSQLKDCLAEKDDALDFLTRENERLRINEAAANENIKGLKRLLSAGSTELKIEDKEEGMMLKLLNPRVVEREDGVKMNKAFSFDLHEILNEHEDEDVDHEIADEDPEKAEALKGSIFDSVETPKSEPRTPKSAFHQRSESSFTDDGETATNSEDFDNLDGTHFDDAENDRNSQRKRRALLRRFGDLMRIRSFHRKEPSME</sequence>
<dbReference type="PANTHER" id="PTHR35164">
    <property type="entry name" value="EXPRESSED PROTEIN"/>
    <property type="match status" value="1"/>
</dbReference>
<organism evidence="3 4">
    <name type="scientific">Nyssa sinensis</name>
    <dbReference type="NCBI Taxonomy" id="561372"/>
    <lineage>
        <taxon>Eukaryota</taxon>
        <taxon>Viridiplantae</taxon>
        <taxon>Streptophyta</taxon>
        <taxon>Embryophyta</taxon>
        <taxon>Tracheophyta</taxon>
        <taxon>Spermatophyta</taxon>
        <taxon>Magnoliopsida</taxon>
        <taxon>eudicotyledons</taxon>
        <taxon>Gunneridae</taxon>
        <taxon>Pentapetalae</taxon>
        <taxon>asterids</taxon>
        <taxon>Cornales</taxon>
        <taxon>Nyssaceae</taxon>
        <taxon>Nyssa</taxon>
    </lineage>
</organism>
<feature type="coiled-coil region" evidence="1">
    <location>
        <begin position="224"/>
        <end position="261"/>
    </location>
</feature>
<feature type="region of interest" description="Disordered" evidence="2">
    <location>
        <begin position="587"/>
        <end position="648"/>
    </location>
</feature>
<evidence type="ECO:0000256" key="2">
    <source>
        <dbReference type="SAM" id="MobiDB-lite"/>
    </source>
</evidence>
<dbReference type="PANTHER" id="PTHR35164:SF9">
    <property type="entry name" value="EXPRESSED PROTEIN"/>
    <property type="match status" value="1"/>
</dbReference>
<name>A0A5J5BVQ8_9ASTE</name>
<protein>
    <recommendedName>
        <fullName evidence="5">WEB family protein</fullName>
    </recommendedName>
</protein>
<evidence type="ECO:0000313" key="4">
    <source>
        <dbReference type="Proteomes" id="UP000325577"/>
    </source>
</evidence>
<dbReference type="AlphaFoldDB" id="A0A5J5BVQ8"/>
<dbReference type="EMBL" id="CM018032">
    <property type="protein sequence ID" value="KAA8546776.1"/>
    <property type="molecule type" value="Genomic_DNA"/>
</dbReference>
<proteinExistence type="predicted"/>
<evidence type="ECO:0008006" key="5">
    <source>
        <dbReference type="Google" id="ProtNLM"/>
    </source>
</evidence>
<dbReference type="Proteomes" id="UP000325577">
    <property type="component" value="Linkage Group LG1"/>
</dbReference>
<gene>
    <name evidence="3" type="ORF">F0562_003205</name>
</gene>
<feature type="coiled-coil region" evidence="1">
    <location>
        <begin position="75"/>
        <end position="102"/>
    </location>
</feature>
<reference evidence="3 4" key="1">
    <citation type="submission" date="2019-09" db="EMBL/GenBank/DDBJ databases">
        <title>A chromosome-level genome assembly of the Chinese tupelo Nyssa sinensis.</title>
        <authorList>
            <person name="Yang X."/>
            <person name="Kang M."/>
            <person name="Yang Y."/>
            <person name="Xiong H."/>
            <person name="Wang M."/>
            <person name="Zhang Z."/>
            <person name="Wang Z."/>
            <person name="Wu H."/>
            <person name="Ma T."/>
            <person name="Liu J."/>
            <person name="Xi Z."/>
        </authorList>
    </citation>
    <scope>NUCLEOTIDE SEQUENCE [LARGE SCALE GENOMIC DNA]</scope>
    <source>
        <strain evidence="3">J267</strain>
        <tissue evidence="3">Leaf</tissue>
    </source>
</reference>
<accession>A0A5J5BVQ8</accession>
<feature type="compositionally biased region" description="Basic and acidic residues" evidence="2">
    <location>
        <begin position="632"/>
        <end position="645"/>
    </location>
</feature>
<dbReference type="OrthoDB" id="774313at2759"/>
<evidence type="ECO:0000256" key="1">
    <source>
        <dbReference type="SAM" id="Coils"/>
    </source>
</evidence>
<feature type="coiled-coil region" evidence="1">
    <location>
        <begin position="319"/>
        <end position="515"/>
    </location>
</feature>
<evidence type="ECO:0000313" key="3">
    <source>
        <dbReference type="EMBL" id="KAA8546776.1"/>
    </source>
</evidence>
<feature type="coiled-coil region" evidence="1">
    <location>
        <begin position="130"/>
        <end position="198"/>
    </location>
</feature>
<keyword evidence="1" id="KW-0175">Coiled coil</keyword>
<keyword evidence="4" id="KW-1185">Reference proteome</keyword>
<feature type="compositionally biased region" description="Acidic residues" evidence="2">
    <location>
        <begin position="615"/>
        <end position="630"/>
    </location>
</feature>